<evidence type="ECO:0000259" key="1">
    <source>
        <dbReference type="Pfam" id="PF14200"/>
    </source>
</evidence>
<proteinExistence type="predicted"/>
<dbReference type="Pfam" id="PF14200">
    <property type="entry name" value="RicinB_lectin_2"/>
    <property type="match status" value="2"/>
</dbReference>
<dbReference type="Proteomes" id="UP000426246">
    <property type="component" value="Chromosome"/>
</dbReference>
<feature type="domain" description="Ricin B lectin" evidence="1">
    <location>
        <begin position="218"/>
        <end position="293"/>
    </location>
</feature>
<dbReference type="InterPro" id="IPR000772">
    <property type="entry name" value="Ricin_B_lectin"/>
</dbReference>
<dbReference type="Gene3D" id="2.80.10.50">
    <property type="match status" value="2"/>
</dbReference>
<name>A0A6B8RKC0_9BACL</name>
<sequence length="354" mass="37748">MHELDDTTSSWYNSYNDYRSIESSLGISPRPITINEYGKSTELGIPGKMLPYMARFENSKVHGGMSFWFMEGQLDELLTPSHQRSGAWYLYQWYGAFSGNTISVTPPSQNGAMQGIGYYDSGRKLAGVIFGGSSGNLDIRLTGIPTNLQSSGKTTVEVWGVDNSNKNTSSGTYLLSSTSYTVASGAIQLTVNGLNANSAYQLVLKPGSGGGSTGFDPNAYYKIINRQNGMALDSGGNVAQGSATIQWAANGGTNQQYQITAAGSGKYKLVNRQNSMAIDSGGNVAQGAATIQWTMNGDSNQQYQITDLGGGYYKLVNAQNGMALDSGGNVAQGASAIQWVDNGGTNQQFQIIKY</sequence>
<dbReference type="EMBL" id="CP034235">
    <property type="protein sequence ID" value="QGQ96035.1"/>
    <property type="molecule type" value="Genomic_DNA"/>
</dbReference>
<dbReference type="OrthoDB" id="9760056at2"/>
<dbReference type="InterPro" id="IPR035992">
    <property type="entry name" value="Ricin_B-like_lectins"/>
</dbReference>
<dbReference type="SUPFAM" id="SSF50370">
    <property type="entry name" value="Ricin B-like lectins"/>
    <property type="match status" value="1"/>
</dbReference>
<protein>
    <recommendedName>
        <fullName evidence="1">Ricin B lectin domain-containing protein</fullName>
    </recommendedName>
</protein>
<evidence type="ECO:0000313" key="3">
    <source>
        <dbReference type="Proteomes" id="UP000426246"/>
    </source>
</evidence>
<evidence type="ECO:0000313" key="2">
    <source>
        <dbReference type="EMBL" id="QGQ96035.1"/>
    </source>
</evidence>
<dbReference type="AlphaFoldDB" id="A0A6B8RKC0"/>
<dbReference type="PROSITE" id="PS50231">
    <property type="entry name" value="RICIN_B_LECTIN"/>
    <property type="match status" value="1"/>
</dbReference>
<keyword evidence="3" id="KW-1185">Reference proteome</keyword>
<reference evidence="3" key="1">
    <citation type="submission" date="2018-11" db="EMBL/GenBank/DDBJ databases">
        <title>Complete genome sequence of Paenibacillus sp. ML311-T8.</title>
        <authorList>
            <person name="Nam Y.-D."/>
            <person name="Kang J."/>
            <person name="Chung W.-H."/>
            <person name="Park Y.S."/>
        </authorList>
    </citation>
    <scope>NUCLEOTIDE SEQUENCE [LARGE SCALE GENOMIC DNA]</scope>
    <source>
        <strain evidence="3">ML311-T8</strain>
    </source>
</reference>
<organism evidence="2 3">
    <name type="scientific">Paenibacillus psychroresistens</name>
    <dbReference type="NCBI Taxonomy" id="1778678"/>
    <lineage>
        <taxon>Bacteria</taxon>
        <taxon>Bacillati</taxon>
        <taxon>Bacillota</taxon>
        <taxon>Bacilli</taxon>
        <taxon>Bacillales</taxon>
        <taxon>Paenibacillaceae</taxon>
        <taxon>Paenibacillus</taxon>
    </lineage>
</organism>
<dbReference type="RefSeq" id="WP_155701072.1">
    <property type="nucleotide sequence ID" value="NZ_CP034235.1"/>
</dbReference>
<gene>
    <name evidence="2" type="ORF">EHS13_14685</name>
</gene>
<dbReference type="KEGG" id="ppsc:EHS13_14685"/>
<accession>A0A6B8RKC0</accession>
<feature type="domain" description="Ricin B lectin" evidence="1">
    <location>
        <begin position="300"/>
        <end position="352"/>
    </location>
</feature>